<dbReference type="SUPFAM" id="SSF47095">
    <property type="entry name" value="HMG-box"/>
    <property type="match status" value="1"/>
</dbReference>
<feature type="compositionally biased region" description="Basic and acidic residues" evidence="1">
    <location>
        <begin position="76"/>
        <end position="91"/>
    </location>
</feature>
<dbReference type="AlphaFoldDB" id="A0A9P6B956"/>
<protein>
    <submittedName>
        <fullName evidence="2">Uncharacterized protein</fullName>
    </submittedName>
</protein>
<gene>
    <name evidence="2" type="ORF">BS47DRAFT_1336481</name>
</gene>
<dbReference type="Proteomes" id="UP000886523">
    <property type="component" value="Unassembled WGS sequence"/>
</dbReference>
<feature type="region of interest" description="Disordered" evidence="1">
    <location>
        <begin position="1"/>
        <end position="91"/>
    </location>
</feature>
<name>A0A9P6B956_9AGAM</name>
<dbReference type="EMBL" id="MU128915">
    <property type="protein sequence ID" value="KAF9519779.1"/>
    <property type="molecule type" value="Genomic_DNA"/>
</dbReference>
<feature type="compositionally biased region" description="Basic and acidic residues" evidence="1">
    <location>
        <begin position="1"/>
        <end position="25"/>
    </location>
</feature>
<evidence type="ECO:0000313" key="3">
    <source>
        <dbReference type="Proteomes" id="UP000886523"/>
    </source>
</evidence>
<sequence>MPKAAKSDTEEKPKKEKKVTGEKKPITAYQQYMKDVLPVYKQEHPRHPPQGRLLCYENPNKGTQTESCPKPKKSKKGEDAAEKEGSDEIEE</sequence>
<reference evidence="2" key="1">
    <citation type="journal article" date="2020" name="Nat. Commun.">
        <title>Large-scale genome sequencing of mycorrhizal fungi provides insights into the early evolution of symbiotic traits.</title>
        <authorList>
            <person name="Miyauchi S."/>
            <person name="Kiss E."/>
            <person name="Kuo A."/>
            <person name="Drula E."/>
            <person name="Kohler A."/>
            <person name="Sanchez-Garcia M."/>
            <person name="Morin E."/>
            <person name="Andreopoulos B."/>
            <person name="Barry K.W."/>
            <person name="Bonito G."/>
            <person name="Buee M."/>
            <person name="Carver A."/>
            <person name="Chen C."/>
            <person name="Cichocki N."/>
            <person name="Clum A."/>
            <person name="Culley D."/>
            <person name="Crous P.W."/>
            <person name="Fauchery L."/>
            <person name="Girlanda M."/>
            <person name="Hayes R.D."/>
            <person name="Keri Z."/>
            <person name="LaButti K."/>
            <person name="Lipzen A."/>
            <person name="Lombard V."/>
            <person name="Magnuson J."/>
            <person name="Maillard F."/>
            <person name="Murat C."/>
            <person name="Nolan M."/>
            <person name="Ohm R.A."/>
            <person name="Pangilinan J."/>
            <person name="Pereira M.F."/>
            <person name="Perotto S."/>
            <person name="Peter M."/>
            <person name="Pfister S."/>
            <person name="Riley R."/>
            <person name="Sitrit Y."/>
            <person name="Stielow J.B."/>
            <person name="Szollosi G."/>
            <person name="Zifcakova L."/>
            <person name="Stursova M."/>
            <person name="Spatafora J.W."/>
            <person name="Tedersoo L."/>
            <person name="Vaario L.M."/>
            <person name="Yamada A."/>
            <person name="Yan M."/>
            <person name="Wang P."/>
            <person name="Xu J."/>
            <person name="Bruns T."/>
            <person name="Baldrian P."/>
            <person name="Vilgalys R."/>
            <person name="Dunand C."/>
            <person name="Henrissat B."/>
            <person name="Grigoriev I.V."/>
            <person name="Hibbett D."/>
            <person name="Nagy L.G."/>
            <person name="Martin F.M."/>
        </authorList>
    </citation>
    <scope>NUCLEOTIDE SEQUENCE</scope>
    <source>
        <strain evidence="2">UP504</strain>
    </source>
</reference>
<keyword evidence="3" id="KW-1185">Reference proteome</keyword>
<accession>A0A9P6B956</accession>
<evidence type="ECO:0000256" key="1">
    <source>
        <dbReference type="SAM" id="MobiDB-lite"/>
    </source>
</evidence>
<proteinExistence type="predicted"/>
<evidence type="ECO:0000313" key="2">
    <source>
        <dbReference type="EMBL" id="KAF9519779.1"/>
    </source>
</evidence>
<dbReference type="InterPro" id="IPR036910">
    <property type="entry name" value="HMG_box_dom_sf"/>
</dbReference>
<organism evidence="2 3">
    <name type="scientific">Hydnum rufescens UP504</name>
    <dbReference type="NCBI Taxonomy" id="1448309"/>
    <lineage>
        <taxon>Eukaryota</taxon>
        <taxon>Fungi</taxon>
        <taxon>Dikarya</taxon>
        <taxon>Basidiomycota</taxon>
        <taxon>Agaricomycotina</taxon>
        <taxon>Agaricomycetes</taxon>
        <taxon>Cantharellales</taxon>
        <taxon>Hydnaceae</taxon>
        <taxon>Hydnum</taxon>
    </lineage>
</organism>
<comment type="caution">
    <text evidence="2">The sequence shown here is derived from an EMBL/GenBank/DDBJ whole genome shotgun (WGS) entry which is preliminary data.</text>
</comment>